<dbReference type="OrthoDB" id="4367319at2"/>
<proteinExistence type="predicted"/>
<evidence type="ECO:0000256" key="1">
    <source>
        <dbReference type="ARBA" id="ARBA00023125"/>
    </source>
</evidence>
<gene>
    <name evidence="4" type="ORF">FCI23_32820</name>
</gene>
<dbReference type="SMART" id="SM00857">
    <property type="entry name" value="Resolvase"/>
    <property type="match status" value="1"/>
</dbReference>
<dbReference type="Gene3D" id="3.90.1750.20">
    <property type="entry name" value="Putative Large Serine Recombinase, Chain B, Domain 2"/>
    <property type="match status" value="1"/>
</dbReference>
<dbReference type="Pfam" id="PF07508">
    <property type="entry name" value="Recombinase"/>
    <property type="match status" value="1"/>
</dbReference>
<dbReference type="SUPFAM" id="SSF53041">
    <property type="entry name" value="Resolvase-like"/>
    <property type="match status" value="1"/>
</dbReference>
<dbReference type="GO" id="GO:0000150">
    <property type="term" value="F:DNA strand exchange activity"/>
    <property type="evidence" value="ECO:0007669"/>
    <property type="project" value="InterPro"/>
</dbReference>
<dbReference type="RefSeq" id="WP_136727667.1">
    <property type="nucleotide sequence ID" value="NZ_SUMC01000042.1"/>
</dbReference>
<dbReference type="InterPro" id="IPR036162">
    <property type="entry name" value="Resolvase-like_N_sf"/>
</dbReference>
<comment type="caution">
    <text evidence="4">The sequence shown here is derived from an EMBL/GenBank/DDBJ whole genome shotgun (WGS) entry which is preliminary data.</text>
</comment>
<keyword evidence="1" id="KW-0238">DNA-binding</keyword>
<organism evidence="4 5">
    <name type="scientific">Actinacidiphila oryziradicis</name>
    <dbReference type="NCBI Taxonomy" id="2571141"/>
    <lineage>
        <taxon>Bacteria</taxon>
        <taxon>Bacillati</taxon>
        <taxon>Actinomycetota</taxon>
        <taxon>Actinomycetes</taxon>
        <taxon>Kitasatosporales</taxon>
        <taxon>Streptomycetaceae</taxon>
        <taxon>Actinacidiphila</taxon>
    </lineage>
</organism>
<dbReference type="Pfam" id="PF00239">
    <property type="entry name" value="Resolvase"/>
    <property type="match status" value="1"/>
</dbReference>
<reference evidence="4 5" key="1">
    <citation type="submission" date="2019-04" db="EMBL/GenBank/DDBJ databases">
        <title>Streptomyces oryziradicis sp. nov., a novel actinomycete isolated from rhizosphere soil of rice (Oryza sativa L.).</title>
        <authorList>
            <person name="Li C."/>
        </authorList>
    </citation>
    <scope>NUCLEOTIDE SEQUENCE [LARGE SCALE GENOMIC DNA]</scope>
    <source>
        <strain evidence="4 5">NEAU-C40</strain>
    </source>
</reference>
<sequence length="517" mass="59771">MTTPTAARPGPVRVLIALRISDLTDESTSLERQLADARRHIAERADLGWVEVGVARDAHVSATKQSPFQRAELGHWIKERAPEFDLILFWKLDRFVRKVLDMQDMLRWAEDHGHKSYASVTEPIFDMTGPFRHVIIALFSALAEMEATNTSMRVKSFIESVREQKRWAGGMPVYGYEVYKAEDGAAYLRQNPRQVKVIHEIAQRLQDQPGESHAEIADNLNHRNEPTPRGTRPSKRIVESGRKYKWTAAGLRKLLKNEALMGWKMETRPVPGKKYYETIPVITSDGEKIRIADPIFTDEEWAKLQAYLEGRTFKISSPTNVTPFLDVISCGYCKGKMRLHVARRDRKDGTRVEYPKFRCFNPRTVEGRTKYGCSDQASWAPDRLLVTFEHHLMGEFGDKDVEERIYVVGEDNEGRMAEISELVGHIMEDMKPGRRYGTPLMRGKAEAILDNLNAEYETLSTRPQGDRWEYRNLGKTWRELWETSEIPELESLMRRNGVKFYCYADQFELHIPEQLQY</sequence>
<dbReference type="AlphaFoldDB" id="A0A4U0SA62"/>
<dbReference type="InterPro" id="IPR050639">
    <property type="entry name" value="SSR_resolvase"/>
</dbReference>
<name>A0A4U0SA62_9ACTN</name>
<evidence type="ECO:0000313" key="5">
    <source>
        <dbReference type="Proteomes" id="UP000305778"/>
    </source>
</evidence>
<dbReference type="PROSITE" id="PS51737">
    <property type="entry name" value="RECOMBINASE_DNA_BIND"/>
    <property type="match status" value="1"/>
</dbReference>
<keyword evidence="5" id="KW-1185">Reference proteome</keyword>
<keyword evidence="2" id="KW-0233">DNA recombination</keyword>
<dbReference type="PANTHER" id="PTHR30461:SF2">
    <property type="entry name" value="SERINE RECOMBINASE PINE-RELATED"/>
    <property type="match status" value="1"/>
</dbReference>
<dbReference type="InterPro" id="IPR006119">
    <property type="entry name" value="Resolv_N"/>
</dbReference>
<dbReference type="GO" id="GO:0003677">
    <property type="term" value="F:DNA binding"/>
    <property type="evidence" value="ECO:0007669"/>
    <property type="project" value="UniProtKB-KW"/>
</dbReference>
<protein>
    <recommendedName>
        <fullName evidence="3">Recombinase domain-containing protein</fullName>
    </recommendedName>
</protein>
<dbReference type="Gene3D" id="3.40.50.1390">
    <property type="entry name" value="Resolvase, N-terminal catalytic domain"/>
    <property type="match status" value="1"/>
</dbReference>
<dbReference type="InterPro" id="IPR011109">
    <property type="entry name" value="DNA_bind_recombinase_dom"/>
</dbReference>
<dbReference type="Proteomes" id="UP000305778">
    <property type="component" value="Unassembled WGS sequence"/>
</dbReference>
<dbReference type="InterPro" id="IPR038109">
    <property type="entry name" value="DNA_bind_recomb_sf"/>
</dbReference>
<dbReference type="CDD" id="cd00338">
    <property type="entry name" value="Ser_Recombinase"/>
    <property type="match status" value="1"/>
</dbReference>
<evidence type="ECO:0000259" key="3">
    <source>
        <dbReference type="PROSITE" id="PS51737"/>
    </source>
</evidence>
<feature type="domain" description="Recombinase" evidence="3">
    <location>
        <begin position="173"/>
        <end position="314"/>
    </location>
</feature>
<evidence type="ECO:0000313" key="4">
    <source>
        <dbReference type="EMBL" id="TKA06186.1"/>
    </source>
</evidence>
<dbReference type="EMBL" id="SUMC01000042">
    <property type="protein sequence ID" value="TKA06186.1"/>
    <property type="molecule type" value="Genomic_DNA"/>
</dbReference>
<dbReference type="PANTHER" id="PTHR30461">
    <property type="entry name" value="DNA-INVERTASE FROM LAMBDOID PROPHAGE"/>
    <property type="match status" value="1"/>
</dbReference>
<accession>A0A4U0SA62</accession>
<evidence type="ECO:0000256" key="2">
    <source>
        <dbReference type="ARBA" id="ARBA00023172"/>
    </source>
</evidence>